<dbReference type="InterPro" id="IPR006680">
    <property type="entry name" value="Amidohydro-rel"/>
</dbReference>
<dbReference type="Gene3D" id="3.20.20.140">
    <property type="entry name" value="Metal-dependent hydrolases"/>
    <property type="match status" value="1"/>
</dbReference>
<sequence length="435" mass="45981">MKPALSLLLTASLTTSLAGTALAGPEGSDDITVIHAGSLIDTEAGQMVRDRYIVIAEGRVDKVVGRAEFERMDSPDRFVDLSEMTVLPGLTDAHVHLIGQAANYGYNSLAESTPRAAIIGVANAKVTLDAGFTTVRNVGAPGYADIDLRDVIADGLVPGPRIIPAGPSIGITGGHCDSNLLPFEYEQTSDGVADGPWGVRKKVRQNKKYGAEVIKFCGTGGVLSKGTTIGAQQFTAEEMEAIVDEAHQLGMKVTVHAHGENGIRTAIAAGVDSVEHASLITDDAIQMAVQRGTALSMDIFVSDFILSEGEAAGILPESLEKERQVGRKQRERFQAAVEAGATMAFGTDAGVYPHGRNGQQFAYMVEWGLTPIQAIQSATTVNAKLFGLEGQIGVIKKGAEADIIAVDGNPLQDISELEDVDFVMKSGRIHLTQND</sequence>
<dbReference type="PANTHER" id="PTHR43135">
    <property type="entry name" value="ALPHA-D-RIBOSE 1-METHYLPHOSPHONATE 5-TRIPHOSPHATE DIPHOSPHATASE"/>
    <property type="match status" value="1"/>
</dbReference>
<reference evidence="3" key="1">
    <citation type="journal article" date="2014" name="Int. J. Syst. Evol. Microbiol.">
        <title>Complete genome of a new Firmicutes species belonging to the dominant human colonic microbiota ('Ruminococcus bicirculans') reveals two chromosomes and a selective capacity to utilize plant glucans.</title>
        <authorList>
            <consortium name="NISC Comparative Sequencing Program"/>
            <person name="Wegmann U."/>
            <person name="Louis P."/>
            <person name="Goesmann A."/>
            <person name="Henrissat B."/>
            <person name="Duncan S.H."/>
            <person name="Flint H.J."/>
        </authorList>
    </citation>
    <scope>NUCLEOTIDE SEQUENCE</scope>
    <source>
        <strain evidence="3">NBRC 108216</strain>
    </source>
</reference>
<dbReference type="SUPFAM" id="SSF51556">
    <property type="entry name" value="Metallo-dependent hydrolases"/>
    <property type="match status" value="1"/>
</dbReference>
<name>A0ABQ5UWW4_9PROT</name>
<dbReference type="Gene3D" id="2.30.40.10">
    <property type="entry name" value="Urease, subunit C, domain 1"/>
    <property type="match status" value="1"/>
</dbReference>
<feature type="signal peptide" evidence="1">
    <location>
        <begin position="1"/>
        <end position="23"/>
    </location>
</feature>
<dbReference type="Pfam" id="PF01979">
    <property type="entry name" value="Amidohydro_1"/>
    <property type="match status" value="1"/>
</dbReference>
<evidence type="ECO:0000259" key="2">
    <source>
        <dbReference type="Pfam" id="PF01979"/>
    </source>
</evidence>
<evidence type="ECO:0000256" key="1">
    <source>
        <dbReference type="SAM" id="SignalP"/>
    </source>
</evidence>
<keyword evidence="1" id="KW-0732">Signal</keyword>
<gene>
    <name evidence="3" type="ORF">GCM10007854_03170</name>
</gene>
<organism evidence="3 4">
    <name type="scientific">Algimonas porphyrae</name>
    <dbReference type="NCBI Taxonomy" id="1128113"/>
    <lineage>
        <taxon>Bacteria</taxon>
        <taxon>Pseudomonadati</taxon>
        <taxon>Pseudomonadota</taxon>
        <taxon>Alphaproteobacteria</taxon>
        <taxon>Maricaulales</taxon>
        <taxon>Robiginitomaculaceae</taxon>
        <taxon>Algimonas</taxon>
    </lineage>
</organism>
<reference evidence="3" key="2">
    <citation type="submission" date="2023-01" db="EMBL/GenBank/DDBJ databases">
        <title>Draft genome sequence of Algimonas porphyrae strain NBRC 108216.</title>
        <authorList>
            <person name="Sun Q."/>
            <person name="Mori K."/>
        </authorList>
    </citation>
    <scope>NUCLEOTIDE SEQUENCE</scope>
    <source>
        <strain evidence="3">NBRC 108216</strain>
    </source>
</reference>
<dbReference type="CDD" id="cd01299">
    <property type="entry name" value="Met_dep_hydrolase_A"/>
    <property type="match status" value="1"/>
</dbReference>
<feature type="domain" description="Amidohydrolase-related" evidence="2">
    <location>
        <begin position="85"/>
        <end position="429"/>
    </location>
</feature>
<accession>A0ABQ5UWW4</accession>
<dbReference type="InterPro" id="IPR032466">
    <property type="entry name" value="Metal_Hydrolase"/>
</dbReference>
<feature type="chain" id="PRO_5047243891" evidence="1">
    <location>
        <begin position="24"/>
        <end position="435"/>
    </location>
</feature>
<dbReference type="InterPro" id="IPR057744">
    <property type="entry name" value="OTAase-like"/>
</dbReference>
<dbReference type="RefSeq" id="WP_284369113.1">
    <property type="nucleotide sequence ID" value="NZ_BSNJ01000001.1"/>
</dbReference>
<dbReference type="SUPFAM" id="SSF51338">
    <property type="entry name" value="Composite domain of metallo-dependent hydrolases"/>
    <property type="match status" value="2"/>
</dbReference>
<keyword evidence="4" id="KW-1185">Reference proteome</keyword>
<comment type="caution">
    <text evidence="3">The sequence shown here is derived from an EMBL/GenBank/DDBJ whole genome shotgun (WGS) entry which is preliminary data.</text>
</comment>
<evidence type="ECO:0000313" key="3">
    <source>
        <dbReference type="EMBL" id="GLQ19362.1"/>
    </source>
</evidence>
<dbReference type="Proteomes" id="UP001161390">
    <property type="component" value="Unassembled WGS sequence"/>
</dbReference>
<evidence type="ECO:0000313" key="4">
    <source>
        <dbReference type="Proteomes" id="UP001161390"/>
    </source>
</evidence>
<proteinExistence type="predicted"/>
<dbReference type="InterPro" id="IPR051781">
    <property type="entry name" value="Metallo-dep_Hydrolase"/>
</dbReference>
<dbReference type="PANTHER" id="PTHR43135:SF3">
    <property type="entry name" value="ALPHA-D-RIBOSE 1-METHYLPHOSPHONATE 5-TRIPHOSPHATE DIPHOSPHATASE"/>
    <property type="match status" value="1"/>
</dbReference>
<protein>
    <submittedName>
        <fullName evidence="3">Xaa-Pro dipeptidase</fullName>
    </submittedName>
</protein>
<dbReference type="InterPro" id="IPR011059">
    <property type="entry name" value="Metal-dep_hydrolase_composite"/>
</dbReference>
<dbReference type="EMBL" id="BSNJ01000001">
    <property type="protein sequence ID" value="GLQ19362.1"/>
    <property type="molecule type" value="Genomic_DNA"/>
</dbReference>